<feature type="compositionally biased region" description="Low complexity" evidence="1">
    <location>
        <begin position="232"/>
        <end position="244"/>
    </location>
</feature>
<evidence type="ECO:0000256" key="2">
    <source>
        <dbReference type="SAM" id="Phobius"/>
    </source>
</evidence>
<evidence type="ECO:0000313" key="5">
    <source>
        <dbReference type="EMBL" id="TQB68434.1"/>
    </source>
</evidence>
<feature type="region of interest" description="Disordered" evidence="1">
    <location>
        <begin position="126"/>
        <end position="158"/>
    </location>
</feature>
<keyword evidence="2" id="KW-0472">Membrane</keyword>
<dbReference type="STRING" id="5098.A0A507QMU5"/>
<dbReference type="Pfam" id="PF25038">
    <property type="entry name" value="Csf1_C"/>
    <property type="match status" value="1"/>
</dbReference>
<feature type="compositionally biased region" description="Basic and acidic residues" evidence="1">
    <location>
        <begin position="1289"/>
        <end position="1305"/>
    </location>
</feature>
<evidence type="ECO:0000256" key="1">
    <source>
        <dbReference type="SAM" id="MobiDB-lite"/>
    </source>
</evidence>
<dbReference type="InterPro" id="IPR029636">
    <property type="entry name" value="Csf1"/>
</dbReference>
<keyword evidence="2" id="KW-0812">Transmembrane</keyword>
<reference evidence="5 6" key="1">
    <citation type="submission" date="2019-06" db="EMBL/GenBank/DDBJ databases">
        <title>Wine fermentation using esterase from Monascus purpureus.</title>
        <authorList>
            <person name="Geng C."/>
            <person name="Zhang Y."/>
        </authorList>
    </citation>
    <scope>NUCLEOTIDE SEQUENCE [LARGE SCALE GENOMIC DNA]</scope>
    <source>
        <strain evidence="5">HQ1</strain>
    </source>
</reference>
<keyword evidence="2" id="KW-1133">Transmembrane helix</keyword>
<dbReference type="InterPro" id="IPR048636">
    <property type="entry name" value="Csf1_N"/>
</dbReference>
<dbReference type="Pfam" id="PF21678">
    <property type="entry name" value="Csf1_N"/>
    <property type="match status" value="1"/>
</dbReference>
<feature type="region of interest" description="Disordered" evidence="1">
    <location>
        <begin position="201"/>
        <end position="279"/>
    </location>
</feature>
<feature type="region of interest" description="Disordered" evidence="1">
    <location>
        <begin position="1282"/>
        <end position="1315"/>
    </location>
</feature>
<dbReference type="InterPro" id="IPR056779">
    <property type="entry name" value="Csf1_C"/>
</dbReference>
<feature type="domain" description="Csf1 C-terminal region" evidence="4">
    <location>
        <begin position="2503"/>
        <end position="3239"/>
    </location>
</feature>
<feature type="compositionally biased region" description="Basic residues" evidence="1">
    <location>
        <begin position="596"/>
        <end position="612"/>
    </location>
</feature>
<name>A0A507QMU5_MONPU</name>
<sequence length="3241" mass="362349">MAVGSLTADAAHSTHSFLTPPNPSFNWFFLLDLIVSGILTLFFLFYFNRLFGTLISYGIRAYTWHYYRAYVDIHALQISLLGGRIFFKGVRYHGVNESIFIHGGFISWRYWKPNVKQTRLSGFKQNGSSSALGGQYENDPLRGNDGDKGDGVADKGDTRRTKSLSSRIAIRCYGLEWFIYNRTAAYESILSGFGHSIHEDLSPGDGSDNPPASSSAKSDSGKAGKEDQWDFSIRQTSASSATRSSPDRTKASGSFSERRNGHSKEFDLQDAKGPGREVGKTSSKLLQLLPVELACTKGAIVVGNENTRSNLAATFDSATGVVEANPAGPFDLYRQILSFQFHHPVIQLRPNPDFKQNQLSAAKSLSTIRQEDIERKRRKGLSFDYKFRRRRIWHGIRELFPYFQSSVESLHVHPRNDSGARSKSQAGFSHDTRWVGLSRYLDDSVQDEHEGWTAVEYGRYSTILDSPSLKLTYYWDIPGLVLPRQATVSSSDPNSPQDINGAPPPEWGLDLKVEGGSIDYGPWADRERVGLQNVFFPNSYRNSQAAKPLPLGNLRQSTCFKINVEFSQETSLRIPTREPSKDWQWKGRADAIRGASKLKQKRQGRQGRKKKGEKGSLGLDIRPFGWLSLRVARDSTISCNIDMVGSESGYHNRLSCDFRDSKVSSSVNHGLLWQCPRQQVTCDLPNSFSWNSLRKWKFKVESQDMELFLLRDHIFLITDLVSDWTSGPPPDYYAFVPYIYNISLLFSNFKIFVNVNDLNIISNPSDLDDNRFLIVKGKRLTSEVSIPLNKYRPERNAVDFTVDLHDGGIDALTPLWDTLHTFMQEKSAATLDGLLINGTYSYYLSTSSELTDTLVLNVNGSSPKLLVFGFLIRSFMIIRGNYFGDDVHFKTLEEFQEEAYNEEGPTTHGGINPNKKSNGLDVIVQVTVDNPCVLLPENIYDHLKSIQLSAASIEADLRFTNYYMDFQLSTSPLKASLESHQLHEPVVSGTQLFIDGLSIYGHRLFGLPPAEPTYVCNWDFNIGRIIGECSTQFLSSMIAAFQSFDLSFDNHENALPPPKPIILHDVTFLRAFVDSVHISVLLDETAFILSSGAISTKFNDWADSKFSKRLSLVVLDVSVAAVERQLAVQTQGPFQTMMTPQALFQTTIELKMAQRKRNITEHRKLQQGHIKVHDETTNRTDWLLFDGDDVEPMSFPINRGTPHSPNMAVPPMPAPISRHYSFMGTHSRYSLETGSNASSKGFIISSDTSSLRSVQKQAAHGAATVTPVRVLDAERIRESASLGLSTRPEMTHQSKNHESHLRSQTEKPSATVEGDSNPWTIPQFSLYKMVLDTSQLPSQQTYDEYWNTNTVGENLSVIRSPFENDQTTQTNFSCEFPSGVRGFCTPKFLVAISLLIERFQQTHPVEIIDSLQKDIFSHILQQKKAMDDPDKTASIAIRVPSIFLKLVNIPDSQNDINANFRDEYNFGVSNLKTEFRTKVRGQNDGRRDTYQQSFTLHAEAKSLSMSVEGSGSDASQDKADFKCQFGDMNFWLATAPAVQSHLQIRTFDAVTSTKSVEHLAFLVRRTTTTVDSITSSFQLRSPLDSERLRMLVYWLTLSASGIPDPTFLTRISSVLRLAPSHLRQHDSWKIISRLRNVYNSLPSEKQQELVSKCLRNDLSLPTDAKSTVLSVFDQWRTWDLAHVEKSYAMQRIWNSFESPRVVDPASVSLSTTVRYFRFSIGPGANKGDFLIEDMSTAISTRSRKSESSIESEQSKKVLTLRSYCSSIALRLRWEMLGLVEGIARTMSNVTLESKTSSKHSVSNDKEQSSELQIVVGTDVGSINLDGINVKLALVGKAIRGSVIHRLHPPERINDFSVLFSAGSGSSEFSSLSRVLMLWRVWDPYVYCAKTSKESKGELANDWKIAGACKQLRYDVREDLLSLTYTADRLIEDEVRHIRQLLNDFNSPTCQPGRDSAEKRPTRKNQFRVALFLDDYRISFHLLPSLVYSILGYVARLSLGPAKSSTMEVDFDVKQNFHTFLSEKNDKLRPLSVLEIPPINGRILARQSQNRINIEVDTTIELIRLEASALRSLIPVLTGPALSHMISDVKENVEVLQLHLDDVLGSNKPSQPKEPLAGREILYKARLTMAGMEVHVTAPGANRNNYFADMGLSLGMTQIHLDNGLEQDVPMKYPQFSVEISQILFDLSKRGKSRNRSYGRFAIDARIVGTSAQLENGDISRAYHISSKELGIELFAETAVLIVDIASYLQERIKTMGLSREVKRFRRLRRHGQSDSKAEQLMTPDIKVSDGPESQDLFSALFSLGFENIHVAWNMAAAPPTTSGYKPEDLVFSIKHLDLSSKKKNTAKLRIQDMQLQMVPASTDRQRRSLNSLLSPELIFNVACFTTGQEVRVAFQAAGKSLDLRLTSDFMLPGSLLQKSVYSAIKTLHQADPLFFGKSSLDSNKQRKPFRSKRLRSVLMDLDFAGAIVSLQGKRSDDQQTAFTARMKESRMFGAKYGQYVQGDAAATATFRAPGVALKVQFEDKGDADPALNAELKIDASTNVVYPTLVPLIRQLTATLKDVLEERHSAKPTVTMKLQPPRVMQDKSRPGNSADSIIGNCKINVGLLIRKQEFSLSCQPAARVTATAKFDSIYATVNTVQSGEHERFVSLLATFNSLQASVKHVYSNESTASLDVRSIAMSLMNNKHLGSTSGAYVVLKVSPVTMAINARQVQDFLLFREIWLPSADEPDSSPAAFQTPSNTAETQAHMVQRYQQVASAPAFPWNSAIAIEKLEVQLDLGSTLGKSYFEIHNFWLSSKKTSDWEQTLYVNFDTLGAESKGRASGSAELKNLRVRTSIHWPDETPNSGRRPLIQASIQFDALQGKASFDYQPFLVVDIAMFEFLMYNVQGTSGAEKERLFSILDGEKVLVYCTTLTASQSMALFQAWQRLAQDKQAAYDASLREVDRFLRRKSSAVSGKSDLRASEVNKKVDGKVEKAPISLQTSVVVTIKTFDAGVFPSTFFDKQIFKLEAFDAQARFAVSFEGCRLHSALGLTLGRLSVALSHTSRISSENLEELTVHDVVNRATNARGGTILKVPRLVASMETWQAPGSPQIDYTFTSTFEGKVDVGWNYSRISFIRDMWESHSRALASRLGKPVQPLAVRITGGVPSSEGDSGTPEQQEKITAVVNVPQSKYTYTALVPPVIQTPQLRDMGEATPPLEWIGLQRDKLPNVTHQMIIVTLLEVAKEVEDAYGKILGSSS</sequence>
<gene>
    <name evidence="5" type="ORF">MPDQ_003426</name>
</gene>
<dbReference type="PANTHER" id="PTHR32085">
    <property type="entry name" value="PROTEIN CSF1"/>
    <property type="match status" value="1"/>
</dbReference>
<evidence type="ECO:0000313" key="6">
    <source>
        <dbReference type="Proteomes" id="UP000319663"/>
    </source>
</evidence>
<feature type="region of interest" description="Disordered" evidence="1">
    <location>
        <begin position="486"/>
        <end position="505"/>
    </location>
</feature>
<organism evidence="5 6">
    <name type="scientific">Monascus purpureus</name>
    <name type="common">Red mold</name>
    <name type="synonym">Monascus anka</name>
    <dbReference type="NCBI Taxonomy" id="5098"/>
    <lineage>
        <taxon>Eukaryota</taxon>
        <taxon>Fungi</taxon>
        <taxon>Dikarya</taxon>
        <taxon>Ascomycota</taxon>
        <taxon>Pezizomycotina</taxon>
        <taxon>Eurotiomycetes</taxon>
        <taxon>Eurotiomycetidae</taxon>
        <taxon>Eurotiales</taxon>
        <taxon>Aspergillaceae</taxon>
        <taxon>Monascus</taxon>
    </lineage>
</organism>
<dbReference type="PANTHER" id="PTHR32085:SF3">
    <property type="entry name" value="PROTEIN CSF1"/>
    <property type="match status" value="1"/>
</dbReference>
<evidence type="ECO:0000259" key="4">
    <source>
        <dbReference type="Pfam" id="PF25038"/>
    </source>
</evidence>
<dbReference type="Proteomes" id="UP000319663">
    <property type="component" value="Unassembled WGS sequence"/>
</dbReference>
<dbReference type="EMBL" id="VIFY01000217">
    <property type="protein sequence ID" value="TQB68434.1"/>
    <property type="molecule type" value="Genomic_DNA"/>
</dbReference>
<keyword evidence="6" id="KW-1185">Reference proteome</keyword>
<dbReference type="GO" id="GO:0006113">
    <property type="term" value="P:fermentation"/>
    <property type="evidence" value="ECO:0007669"/>
    <property type="project" value="InterPro"/>
</dbReference>
<feature type="compositionally biased region" description="Low complexity" evidence="1">
    <location>
        <begin position="207"/>
        <end position="218"/>
    </location>
</feature>
<feature type="compositionally biased region" description="Basic and acidic residues" evidence="1">
    <location>
        <begin position="139"/>
        <end position="158"/>
    </location>
</feature>
<evidence type="ECO:0000259" key="3">
    <source>
        <dbReference type="Pfam" id="PF21678"/>
    </source>
</evidence>
<protein>
    <submittedName>
        <fullName evidence="5">Uncharacterized protein</fullName>
    </submittedName>
</protein>
<feature type="compositionally biased region" description="Polar residues" evidence="1">
    <location>
        <begin position="486"/>
        <end position="498"/>
    </location>
</feature>
<feature type="transmembrane region" description="Helical" evidence="2">
    <location>
        <begin position="27"/>
        <end position="48"/>
    </location>
</feature>
<feature type="domain" description="Csf1 N-terminal" evidence="3">
    <location>
        <begin position="159"/>
        <end position="907"/>
    </location>
</feature>
<accession>A0A507QMU5</accession>
<feature type="compositionally biased region" description="Basic and acidic residues" evidence="1">
    <location>
        <begin position="219"/>
        <end position="228"/>
    </location>
</feature>
<comment type="caution">
    <text evidence="5">The sequence shown here is derived from an EMBL/GenBank/DDBJ whole genome shotgun (WGS) entry which is preliminary data.</text>
</comment>
<feature type="region of interest" description="Disordered" evidence="1">
    <location>
        <begin position="594"/>
        <end position="616"/>
    </location>
</feature>
<feature type="compositionally biased region" description="Basic and acidic residues" evidence="1">
    <location>
        <begin position="245"/>
        <end position="279"/>
    </location>
</feature>
<dbReference type="GO" id="GO:0016020">
    <property type="term" value="C:membrane"/>
    <property type="evidence" value="ECO:0007669"/>
    <property type="project" value="InterPro"/>
</dbReference>
<proteinExistence type="predicted"/>